<name>A0A0J7MQU2_LASNI</name>
<dbReference type="Proteomes" id="UP000036403">
    <property type="component" value="Unassembled WGS sequence"/>
</dbReference>
<dbReference type="AlphaFoldDB" id="A0A0J7MQU2"/>
<evidence type="ECO:0000313" key="1">
    <source>
        <dbReference type="EMBL" id="KMQ82925.1"/>
    </source>
</evidence>
<gene>
    <name evidence="1" type="ORF">RF55_21447</name>
</gene>
<protein>
    <submittedName>
        <fullName evidence="1">Uncharacterized protein</fullName>
    </submittedName>
</protein>
<organism evidence="1 2">
    <name type="scientific">Lasius niger</name>
    <name type="common">Black garden ant</name>
    <dbReference type="NCBI Taxonomy" id="67767"/>
    <lineage>
        <taxon>Eukaryota</taxon>
        <taxon>Metazoa</taxon>
        <taxon>Ecdysozoa</taxon>
        <taxon>Arthropoda</taxon>
        <taxon>Hexapoda</taxon>
        <taxon>Insecta</taxon>
        <taxon>Pterygota</taxon>
        <taxon>Neoptera</taxon>
        <taxon>Endopterygota</taxon>
        <taxon>Hymenoptera</taxon>
        <taxon>Apocrita</taxon>
        <taxon>Aculeata</taxon>
        <taxon>Formicoidea</taxon>
        <taxon>Formicidae</taxon>
        <taxon>Formicinae</taxon>
        <taxon>Lasius</taxon>
        <taxon>Lasius</taxon>
    </lineage>
</organism>
<dbReference type="PaxDb" id="67767-A0A0J7MQU2"/>
<dbReference type="EMBL" id="LBMM01022225">
    <property type="protein sequence ID" value="KMQ82925.1"/>
    <property type="molecule type" value="Genomic_DNA"/>
</dbReference>
<dbReference type="OrthoDB" id="7556006at2759"/>
<accession>A0A0J7MQU2</accession>
<proteinExistence type="predicted"/>
<keyword evidence="2" id="KW-1185">Reference proteome</keyword>
<reference evidence="1 2" key="1">
    <citation type="submission" date="2015-04" db="EMBL/GenBank/DDBJ databases">
        <title>Lasius niger genome sequencing.</title>
        <authorList>
            <person name="Konorov E.A."/>
            <person name="Nikitin M.A."/>
            <person name="Kirill M.V."/>
            <person name="Chang P."/>
        </authorList>
    </citation>
    <scope>NUCLEOTIDE SEQUENCE [LARGE SCALE GENOMIC DNA]</scope>
    <source>
        <tissue evidence="1">Whole</tissue>
    </source>
</reference>
<comment type="caution">
    <text evidence="1">The sequence shown here is derived from an EMBL/GenBank/DDBJ whole genome shotgun (WGS) entry which is preliminary data.</text>
</comment>
<evidence type="ECO:0000313" key="2">
    <source>
        <dbReference type="Proteomes" id="UP000036403"/>
    </source>
</evidence>
<sequence>MHDAKAKNGLVIEIFSNIKMIFGKSSNNNFYIGAITDGYYSLTVLITNDGKLEDDFTYGSEIKVTGRMQVSDNKPPYLSVSSIKNIKLLDSEKISFLKTLNGYHPIP</sequence>